<reference evidence="3 4" key="1">
    <citation type="journal article" date="2011" name="Nat. Biotechnol.">
        <title>Comparative genomic analysis of the thermophilic biomass-degrading fungi Myceliophthora thermophila and Thielavia terrestris.</title>
        <authorList>
            <person name="Berka R.M."/>
            <person name="Grigoriev I.V."/>
            <person name="Otillar R."/>
            <person name="Salamov A."/>
            <person name="Grimwood J."/>
            <person name="Reid I."/>
            <person name="Ishmael N."/>
            <person name="John T."/>
            <person name="Darmond C."/>
            <person name="Moisan M.-C."/>
            <person name="Henrissat B."/>
            <person name="Coutinho P.M."/>
            <person name="Lombard V."/>
            <person name="Natvig D.O."/>
            <person name="Lindquist E."/>
            <person name="Schmutz J."/>
            <person name="Lucas S."/>
            <person name="Harris P."/>
            <person name="Powlowski J."/>
            <person name="Bellemare A."/>
            <person name="Taylor D."/>
            <person name="Butler G."/>
            <person name="de Vries R.P."/>
            <person name="Allijn I.E."/>
            <person name="van den Brink J."/>
            <person name="Ushinsky S."/>
            <person name="Storms R."/>
            <person name="Powell A.J."/>
            <person name="Paulsen I.T."/>
            <person name="Elbourne L.D.H."/>
            <person name="Baker S.E."/>
            <person name="Magnuson J."/>
            <person name="LaBoissiere S."/>
            <person name="Clutterbuck A.J."/>
            <person name="Martinez D."/>
            <person name="Wogulis M."/>
            <person name="de Leon A.L."/>
            <person name="Rey M.W."/>
            <person name="Tsang A."/>
        </authorList>
    </citation>
    <scope>NUCLEOTIDE SEQUENCE [LARGE SCALE GENOMIC DNA]</scope>
    <source>
        <strain evidence="4">ATCC 42464 / BCRC 31852 / DSM 1799</strain>
    </source>
</reference>
<evidence type="ECO:0000313" key="4">
    <source>
        <dbReference type="Proteomes" id="UP000007322"/>
    </source>
</evidence>
<dbReference type="EMBL" id="CP003006">
    <property type="protein sequence ID" value="AEO59954.1"/>
    <property type="molecule type" value="Genomic_DNA"/>
</dbReference>
<keyword evidence="2" id="KW-1133">Transmembrane helix</keyword>
<dbReference type="eggNOG" id="ENOG502T4H0">
    <property type="taxonomic scope" value="Eukaryota"/>
</dbReference>
<dbReference type="RefSeq" id="XP_003665199.1">
    <property type="nucleotide sequence ID" value="XM_003665151.1"/>
</dbReference>
<dbReference type="AlphaFoldDB" id="G2QK48"/>
<evidence type="ECO:0000256" key="1">
    <source>
        <dbReference type="SAM" id="MobiDB-lite"/>
    </source>
</evidence>
<name>G2QK48_THET4</name>
<proteinExistence type="predicted"/>
<feature type="region of interest" description="Disordered" evidence="1">
    <location>
        <begin position="185"/>
        <end position="245"/>
    </location>
</feature>
<protein>
    <submittedName>
        <fullName evidence="3">Uncharacterized protein</fullName>
    </submittedName>
</protein>
<dbReference type="GeneID" id="11510959"/>
<accession>G2QK48</accession>
<feature type="transmembrane region" description="Helical" evidence="2">
    <location>
        <begin position="12"/>
        <end position="34"/>
    </location>
</feature>
<sequence>MQTVQSWSETQIITVSVLGAIAFAAVVASVVEILKSRKRARDFAGKLDNAVAEVGVEQSRTISLQQELSRREVFIDRNILKGPGAVSAAPYEECPKQCQEYRPEFALDGASALGSDDKNSDRDDDDHDDGVGEGGLSAETTPDVAVDAVQSCTAMLAVRDCQVSRDDLCHRASMKEARENRYVWTRPQQGEPQAQIDRSWESNTIENTQEESPRAAENKVPTEVGTAATEVDRNGAGRDDVGAMR</sequence>
<organism evidence="3 4">
    <name type="scientific">Thermothelomyces thermophilus (strain ATCC 42464 / BCRC 31852 / DSM 1799)</name>
    <name type="common">Sporotrichum thermophile</name>
    <dbReference type="NCBI Taxonomy" id="573729"/>
    <lineage>
        <taxon>Eukaryota</taxon>
        <taxon>Fungi</taxon>
        <taxon>Dikarya</taxon>
        <taxon>Ascomycota</taxon>
        <taxon>Pezizomycotina</taxon>
        <taxon>Sordariomycetes</taxon>
        <taxon>Sordariomycetidae</taxon>
        <taxon>Sordariales</taxon>
        <taxon>Chaetomiaceae</taxon>
        <taxon>Thermothelomyces</taxon>
    </lineage>
</organism>
<keyword evidence="2" id="KW-0472">Membrane</keyword>
<feature type="region of interest" description="Disordered" evidence="1">
    <location>
        <begin position="110"/>
        <end position="142"/>
    </location>
</feature>
<dbReference type="InParanoid" id="G2QK48"/>
<keyword evidence="4" id="KW-1185">Reference proteome</keyword>
<evidence type="ECO:0000313" key="3">
    <source>
        <dbReference type="EMBL" id="AEO59954.1"/>
    </source>
</evidence>
<dbReference type="Proteomes" id="UP000007322">
    <property type="component" value="Chromosome 5"/>
</dbReference>
<dbReference type="OrthoDB" id="4590890at2759"/>
<evidence type="ECO:0000256" key="2">
    <source>
        <dbReference type="SAM" id="Phobius"/>
    </source>
</evidence>
<gene>
    <name evidence="3" type="ORF">MYCTH_2112081</name>
</gene>
<feature type="compositionally biased region" description="Basic and acidic residues" evidence="1">
    <location>
        <begin position="230"/>
        <end position="245"/>
    </location>
</feature>
<dbReference type="KEGG" id="mtm:MYCTH_2112081"/>
<dbReference type="VEuPathDB" id="FungiDB:MYCTH_2112081"/>
<dbReference type="HOGENOM" id="CLU_1152428_0_0_1"/>
<keyword evidence="2" id="KW-0812">Transmembrane</keyword>